<comment type="cofactor">
    <cofactor evidence="12 13">
        <name>Mn(2+)</name>
        <dbReference type="ChEBI" id="CHEBI:29035"/>
    </cofactor>
    <text evidence="12 13">Binds 2 manganese ions per subunit.</text>
</comment>
<dbReference type="Proteomes" id="UP000185984">
    <property type="component" value="Unassembled WGS sequence"/>
</dbReference>
<evidence type="ECO:0000256" key="3">
    <source>
        <dbReference type="ARBA" id="ARBA00022723"/>
    </source>
</evidence>
<keyword evidence="7 12" id="KW-0464">Manganese</keyword>
<keyword evidence="6 11" id="KW-0342">GTP-binding</keyword>
<feature type="binding site" evidence="11">
    <location>
        <begin position="409"/>
        <end position="412"/>
    </location>
    <ligand>
        <name>GMP</name>
        <dbReference type="ChEBI" id="CHEBI:58115"/>
    </ligand>
</feature>
<evidence type="ECO:0000256" key="2">
    <source>
        <dbReference type="ARBA" id="ARBA00022598"/>
    </source>
</evidence>
<comment type="caution">
    <text evidence="14">The sequence shown here is derived from an EMBL/GenBank/DDBJ whole genome shotgun (WGS) entry which is preliminary data.</text>
</comment>
<dbReference type="FunFam" id="3.90.1860.10:FF:000001">
    <property type="entry name" value="tRNA-splicing ligase RtcB homolog"/>
    <property type="match status" value="1"/>
</dbReference>
<evidence type="ECO:0000256" key="12">
    <source>
        <dbReference type="PIRSR" id="PIRSR601233-3"/>
    </source>
</evidence>
<feature type="binding site" evidence="12">
    <location>
        <position position="240"/>
    </location>
    <ligand>
        <name>Mn(2+)</name>
        <dbReference type="ChEBI" id="CHEBI:29035"/>
        <label>2</label>
    </ligand>
</feature>
<evidence type="ECO:0000256" key="6">
    <source>
        <dbReference type="ARBA" id="ARBA00023134"/>
    </source>
</evidence>
<dbReference type="EMBL" id="MRCC01000033">
    <property type="protein sequence ID" value="OKH20865.1"/>
    <property type="molecule type" value="Genomic_DNA"/>
</dbReference>
<evidence type="ECO:0000313" key="15">
    <source>
        <dbReference type="Proteomes" id="UP000185984"/>
    </source>
</evidence>
<dbReference type="Gene3D" id="3.90.1860.10">
    <property type="entry name" value="tRNA-splicing ligase RtcB"/>
    <property type="match status" value="1"/>
</dbReference>
<evidence type="ECO:0000256" key="9">
    <source>
        <dbReference type="ARBA" id="ARBA00049514"/>
    </source>
</evidence>
<evidence type="ECO:0000256" key="10">
    <source>
        <dbReference type="PIRSR" id="PIRSR601233-1"/>
    </source>
</evidence>
<evidence type="ECO:0000256" key="13">
    <source>
        <dbReference type="RuleBase" id="RU371113"/>
    </source>
</evidence>
<dbReference type="PANTHER" id="PTHR11118:SF1">
    <property type="entry name" value="RNA-SPLICING LIGASE RTCB HOMOLOG"/>
    <property type="match status" value="1"/>
</dbReference>
<evidence type="ECO:0000313" key="14">
    <source>
        <dbReference type="EMBL" id="OKH20865.1"/>
    </source>
</evidence>
<evidence type="ECO:0000256" key="4">
    <source>
        <dbReference type="ARBA" id="ARBA00022741"/>
    </source>
</evidence>
<dbReference type="GO" id="GO:0046872">
    <property type="term" value="F:metal ion binding"/>
    <property type="evidence" value="ECO:0007669"/>
    <property type="project" value="UniProtKB-UniRule"/>
</dbReference>
<comment type="similarity">
    <text evidence="1 13">Belongs to the RtcB family.</text>
</comment>
<feature type="binding site" evidence="11">
    <location>
        <position position="391"/>
    </location>
    <ligand>
        <name>GMP</name>
        <dbReference type="ChEBI" id="CHEBI:58115"/>
    </ligand>
</feature>
<comment type="catalytic activity">
    <reaction evidence="9">
        <text>a 3'-end 2',3'-cyclophospho-ribonucleotide-RNA + a 5'-end dephospho-ribonucleoside-RNA + GTP + H2O = a ribonucleotidyl-ribonucleotide-RNA + GMP + diphosphate + H(+)</text>
        <dbReference type="Rhea" id="RHEA:68080"/>
        <dbReference type="Rhea" id="RHEA-COMP:10464"/>
        <dbReference type="Rhea" id="RHEA-COMP:13936"/>
        <dbReference type="Rhea" id="RHEA-COMP:17355"/>
        <dbReference type="ChEBI" id="CHEBI:15377"/>
        <dbReference type="ChEBI" id="CHEBI:15378"/>
        <dbReference type="ChEBI" id="CHEBI:33019"/>
        <dbReference type="ChEBI" id="CHEBI:37565"/>
        <dbReference type="ChEBI" id="CHEBI:58115"/>
        <dbReference type="ChEBI" id="CHEBI:83064"/>
        <dbReference type="ChEBI" id="CHEBI:138284"/>
        <dbReference type="ChEBI" id="CHEBI:173118"/>
        <dbReference type="EC" id="6.5.1.8"/>
    </reaction>
</comment>
<evidence type="ECO:0000256" key="11">
    <source>
        <dbReference type="PIRSR" id="PIRSR601233-2"/>
    </source>
</evidence>
<dbReference type="GO" id="GO:0005525">
    <property type="term" value="F:GTP binding"/>
    <property type="evidence" value="ECO:0007669"/>
    <property type="project" value="UniProtKB-KW"/>
</dbReference>
<feature type="binding site" evidence="12">
    <location>
        <position position="206"/>
    </location>
    <ligand>
        <name>Mn(2+)</name>
        <dbReference type="ChEBI" id="CHEBI:29035"/>
        <label>1</label>
    </ligand>
</feature>
<dbReference type="OrthoDB" id="9802323at2"/>
<dbReference type="GO" id="GO:0003972">
    <property type="term" value="F:RNA ligase (ATP) activity"/>
    <property type="evidence" value="ECO:0007669"/>
    <property type="project" value="TreeGrafter"/>
</dbReference>
<evidence type="ECO:0000256" key="1">
    <source>
        <dbReference type="ARBA" id="ARBA00008071"/>
    </source>
</evidence>
<dbReference type="PANTHER" id="PTHR11118">
    <property type="entry name" value="RNA-SPLICING LIGASE RTCB HOMOLOG"/>
    <property type="match status" value="1"/>
</dbReference>
<accession>A0A1U7HBG1</accession>
<dbReference type="PROSITE" id="PS01288">
    <property type="entry name" value="UPF0027"/>
    <property type="match status" value="1"/>
</dbReference>
<dbReference type="AlphaFoldDB" id="A0A1U7HBG1"/>
<sequence length="486" mass="53348">MTDIKSLKQVSDTIWEIPISYKEGMRVPARIYGTQKLIQEMDDAVYDQVTNVATLPGITQYALCMPDGHFGYGFPIGGVAAMDVENGGVISPGGIGFDINCGMRLVVTNLTYDEVKPYIKKVVDRLYERVPAGVGSTGFVKISRNEFRKVVEQGARWCVDNGYGWEEDLELMEENGCIAGADAAKISEKAIDRGFNQIGTLGSGNHYLEIQVAKKENIFEPELAAKLGITQPDQVVIMFHCGSRGFGHQVATDYLQVFLKVMESKYGIKILDRELACTPFDSPEGQAYFSAMKCGLNMSFANRQVILHRIREVFSEIFGRSAEDLGMHMVYDVAHNTAKLECHIVDGKERSLLVHRKGATRAFAPGMTGVPEKYQHIGQPVIIGGSMETGSYLLVGVPSGAQSFFSTAHGSGRTMSRTKARKTFRGEKLQKEMQTRGIYVRSTSMSGLAEEAGGAYKDVDEVIEAAELAGISKRVVRFTPIGNIKG</sequence>
<evidence type="ECO:0000256" key="7">
    <source>
        <dbReference type="ARBA" id="ARBA00023211"/>
    </source>
</evidence>
<reference evidence="14 15" key="1">
    <citation type="submission" date="2016-11" db="EMBL/GenBank/DDBJ databases">
        <title>Draft Genome Sequences of Nine Cyanobacterial Strains from Diverse Habitats.</title>
        <authorList>
            <person name="Zhu T."/>
            <person name="Hou S."/>
            <person name="Lu X."/>
            <person name="Hess W.R."/>
        </authorList>
    </citation>
    <scope>NUCLEOTIDE SEQUENCE [LARGE SCALE GENOMIC DNA]</scope>
    <source>
        <strain evidence="14 15">5.2 s.c.1</strain>
    </source>
</reference>
<organism evidence="14 15">
    <name type="scientific">Chroogloeocystis siderophila 5.2 s.c.1</name>
    <dbReference type="NCBI Taxonomy" id="247279"/>
    <lineage>
        <taxon>Bacteria</taxon>
        <taxon>Bacillati</taxon>
        <taxon>Cyanobacteriota</taxon>
        <taxon>Cyanophyceae</taxon>
        <taxon>Oscillatoriophycideae</taxon>
        <taxon>Chroococcales</taxon>
        <taxon>Chroococcaceae</taxon>
        <taxon>Chroogloeocystis</taxon>
    </lineage>
</organism>
<gene>
    <name evidence="13" type="primary">rtcB</name>
    <name evidence="14" type="ORF">NIES1031_22635</name>
</gene>
<dbReference type="GO" id="GO:0042245">
    <property type="term" value="P:RNA repair"/>
    <property type="evidence" value="ECO:0007669"/>
    <property type="project" value="UniProtKB-KW"/>
</dbReference>
<feature type="active site" description="GMP-histidine intermediate" evidence="10">
    <location>
        <position position="409"/>
    </location>
</feature>
<feature type="binding site" evidence="12">
    <location>
        <position position="98"/>
    </location>
    <ligand>
        <name>Mn(2+)</name>
        <dbReference type="ChEBI" id="CHEBI:29035"/>
        <label>1</label>
    </ligand>
</feature>
<comment type="catalytic activity">
    <reaction evidence="8">
        <text>a 3'-end 3'-phospho-ribonucleotide-RNA + a 5'-end dephospho-ribonucleoside-RNA + GTP = a ribonucleotidyl-ribonucleotide-RNA + GMP + diphosphate</text>
        <dbReference type="Rhea" id="RHEA:68076"/>
        <dbReference type="Rhea" id="RHEA-COMP:10463"/>
        <dbReference type="Rhea" id="RHEA-COMP:13936"/>
        <dbReference type="Rhea" id="RHEA-COMP:17355"/>
        <dbReference type="ChEBI" id="CHEBI:33019"/>
        <dbReference type="ChEBI" id="CHEBI:37565"/>
        <dbReference type="ChEBI" id="CHEBI:58115"/>
        <dbReference type="ChEBI" id="CHEBI:83062"/>
        <dbReference type="ChEBI" id="CHEBI:138284"/>
        <dbReference type="ChEBI" id="CHEBI:173118"/>
        <dbReference type="EC" id="6.5.1.8"/>
    </reaction>
</comment>
<comment type="subunit">
    <text evidence="13">Monomer.</text>
</comment>
<feature type="binding site" evidence="11">
    <location>
        <begin position="335"/>
        <end position="336"/>
    </location>
    <ligand>
        <name>GMP</name>
        <dbReference type="ChEBI" id="CHEBI:58115"/>
    </ligand>
</feature>
<feature type="binding site" evidence="11">
    <location>
        <begin position="205"/>
        <end position="209"/>
    </location>
    <ligand>
        <name>GMP</name>
        <dbReference type="ChEBI" id="CHEBI:58115"/>
    </ligand>
</feature>
<keyword evidence="15" id="KW-1185">Reference proteome</keyword>
<name>A0A1U7HBG1_9CHRO</name>
<keyword evidence="5" id="KW-0692">RNA repair</keyword>
<feature type="binding site" evidence="12">
    <location>
        <position position="335"/>
    </location>
    <ligand>
        <name>Mn(2+)</name>
        <dbReference type="ChEBI" id="CHEBI:29035"/>
        <label>2</label>
    </ligand>
</feature>
<dbReference type="STRING" id="247279.NIES1031_22635"/>
<dbReference type="InterPro" id="IPR036025">
    <property type="entry name" value="RtcB-like_sf"/>
</dbReference>
<proteinExistence type="inferred from homology"/>
<keyword evidence="3 12" id="KW-0479">Metal-binding</keyword>
<evidence type="ECO:0000256" key="5">
    <source>
        <dbReference type="ARBA" id="ARBA00022800"/>
    </source>
</evidence>
<keyword evidence="2 13" id="KW-0436">Ligase</keyword>
<dbReference type="GO" id="GO:0170057">
    <property type="term" value="F:RNA ligase (GTP) activity"/>
    <property type="evidence" value="ECO:0007669"/>
    <property type="project" value="UniProtKB-EC"/>
</dbReference>
<feature type="binding site" evidence="11">
    <location>
        <begin position="384"/>
        <end position="387"/>
    </location>
    <ligand>
        <name>GMP</name>
        <dbReference type="ChEBI" id="CHEBI:58115"/>
    </ligand>
</feature>
<dbReference type="SUPFAM" id="SSF103365">
    <property type="entry name" value="Hypothetical protein PH1602"/>
    <property type="match status" value="1"/>
</dbReference>
<evidence type="ECO:0000256" key="8">
    <source>
        <dbReference type="ARBA" id="ARBA00047746"/>
    </source>
</evidence>
<dbReference type="Pfam" id="PF01139">
    <property type="entry name" value="RtcB"/>
    <property type="match status" value="1"/>
</dbReference>
<dbReference type="RefSeq" id="WP_073551690.1">
    <property type="nucleotide sequence ID" value="NZ_CAWMVK010000027.1"/>
</dbReference>
<dbReference type="GO" id="GO:0006396">
    <property type="term" value="P:RNA processing"/>
    <property type="evidence" value="ECO:0007669"/>
    <property type="project" value="InterPro"/>
</dbReference>
<keyword evidence="4 11" id="KW-0547">Nucleotide-binding</keyword>
<dbReference type="EC" id="6.5.1.-" evidence="13"/>
<feature type="binding site" evidence="11">
    <location>
        <position position="485"/>
    </location>
    <ligand>
        <name>GMP</name>
        <dbReference type="ChEBI" id="CHEBI:58115"/>
    </ligand>
</feature>
<dbReference type="InterPro" id="IPR001233">
    <property type="entry name" value="RtcB"/>
</dbReference>
<protein>
    <recommendedName>
        <fullName evidence="13">tRNA-splicing ligase RtcB</fullName>
        <ecNumber evidence="13">6.5.1.-</ecNumber>
    </recommendedName>
</protein>